<keyword evidence="4 6" id="KW-1133">Transmembrane helix</keyword>
<evidence type="ECO:0000256" key="6">
    <source>
        <dbReference type="SAM" id="Phobius"/>
    </source>
</evidence>
<name>A0AAJ5VAW0_MICMQ</name>
<dbReference type="InterPro" id="IPR019108">
    <property type="entry name" value="Caa3_assmbl_CtaG-rel"/>
</dbReference>
<evidence type="ECO:0000313" key="7">
    <source>
        <dbReference type="EMBL" id="WEF20834.1"/>
    </source>
</evidence>
<dbReference type="EMBL" id="CP118606">
    <property type="protein sequence ID" value="WEF20834.1"/>
    <property type="molecule type" value="Genomic_DNA"/>
</dbReference>
<evidence type="ECO:0000256" key="5">
    <source>
        <dbReference type="ARBA" id="ARBA00023136"/>
    </source>
</evidence>
<dbReference type="RefSeq" id="WP_275093153.1">
    <property type="nucleotide sequence ID" value="NZ_CP118606.1"/>
</dbReference>
<feature type="transmembrane region" description="Helical" evidence="6">
    <location>
        <begin position="20"/>
        <end position="41"/>
    </location>
</feature>
<keyword evidence="5 6" id="KW-0472">Membrane</keyword>
<evidence type="ECO:0000256" key="1">
    <source>
        <dbReference type="ARBA" id="ARBA00004651"/>
    </source>
</evidence>
<keyword evidence="3 6" id="KW-0812">Transmembrane</keyword>
<feature type="transmembrane region" description="Helical" evidence="6">
    <location>
        <begin position="213"/>
        <end position="234"/>
    </location>
</feature>
<protein>
    <submittedName>
        <fullName evidence="7">Cytochrome c oxidase assembly protein</fullName>
    </submittedName>
</protein>
<evidence type="ECO:0000256" key="3">
    <source>
        <dbReference type="ARBA" id="ARBA00022692"/>
    </source>
</evidence>
<keyword evidence="2" id="KW-1003">Cell membrane</keyword>
<reference evidence="7" key="1">
    <citation type="submission" date="2023-02" db="EMBL/GenBank/DDBJ databases">
        <title>Genome sequence of Microbacterium liquefaciens B1075.</title>
        <authorList>
            <person name="Cao J."/>
            <person name="Li X."/>
        </authorList>
    </citation>
    <scope>NUCLEOTIDE SEQUENCE</scope>
    <source>
        <strain evidence="7">B1075</strain>
    </source>
</reference>
<comment type="subcellular location">
    <subcellularLocation>
        <location evidence="1">Cell membrane</location>
        <topology evidence="1">Multi-pass membrane protein</topology>
    </subcellularLocation>
</comment>
<feature type="transmembrane region" description="Helical" evidence="6">
    <location>
        <begin position="135"/>
        <end position="154"/>
    </location>
</feature>
<proteinExistence type="predicted"/>
<feature type="transmembrane region" description="Helical" evidence="6">
    <location>
        <begin position="254"/>
        <end position="272"/>
    </location>
</feature>
<evidence type="ECO:0000313" key="8">
    <source>
        <dbReference type="Proteomes" id="UP001214756"/>
    </source>
</evidence>
<dbReference type="AlphaFoldDB" id="A0AAJ5VAW0"/>
<evidence type="ECO:0000256" key="2">
    <source>
        <dbReference type="ARBA" id="ARBA00022475"/>
    </source>
</evidence>
<feature type="transmembrane region" description="Helical" evidence="6">
    <location>
        <begin position="81"/>
        <end position="103"/>
    </location>
</feature>
<evidence type="ECO:0000256" key="4">
    <source>
        <dbReference type="ARBA" id="ARBA00022989"/>
    </source>
</evidence>
<sequence length="309" mass="33642">MTTTLSGTAPPTVENLLALAPSSASLLAPIAVLLAALYVWGAMRLWSQRRRWSILRTISFLLGCVLLFLTGGLGLNTYGSLSVAALVFQQITLMTVVTPLLIVGSPGRLLLRATPHRGLGVFALRVAHAGLRSRLARAVLHPVVAILVAAALYLGLYLTDLVSVIIRLPAGHELLLLTFLISGTIAAVPLWSSDPLPRTPSYAARLIDVIAEIQIHAVFGLILLLSSTPLFVAFTNPTIGWPIDPLRDQAIAGTLAWTYAELPLLIVLIVTLSRWRSRDLTLADRRRDQDDAEREEYNAYLATLNQHDR</sequence>
<organism evidence="7 8">
    <name type="scientific">Microbacterium maritypicum</name>
    <name type="common">Microbacterium liquefaciens</name>
    <dbReference type="NCBI Taxonomy" id="33918"/>
    <lineage>
        <taxon>Bacteria</taxon>
        <taxon>Bacillati</taxon>
        <taxon>Actinomycetota</taxon>
        <taxon>Actinomycetes</taxon>
        <taxon>Micrococcales</taxon>
        <taxon>Microbacteriaceae</taxon>
        <taxon>Microbacterium</taxon>
    </lineage>
</organism>
<accession>A0AAJ5VAW0</accession>
<feature type="transmembrane region" description="Helical" evidence="6">
    <location>
        <begin position="174"/>
        <end position="192"/>
    </location>
</feature>
<dbReference type="Pfam" id="PF09678">
    <property type="entry name" value="Caa3_CtaG"/>
    <property type="match status" value="1"/>
</dbReference>
<dbReference type="GO" id="GO:0005886">
    <property type="term" value="C:plasma membrane"/>
    <property type="evidence" value="ECO:0007669"/>
    <property type="project" value="UniProtKB-SubCell"/>
</dbReference>
<gene>
    <name evidence="7" type="ORF">PWF71_16325</name>
</gene>
<feature type="transmembrane region" description="Helical" evidence="6">
    <location>
        <begin position="53"/>
        <end position="75"/>
    </location>
</feature>
<dbReference type="Proteomes" id="UP001214756">
    <property type="component" value="Chromosome"/>
</dbReference>